<sequence>MSLYKDVQYVQSLTVRASCAKQSRTLIHAKAQKTFQHVGLKLETVLWFLFFPWQMIINTYMYMPYRLLSPASTTWLPSQASLFQRLICHIQRLSHHWAAATAFD</sequence>
<accession>A0A0K8R571</accession>
<proteinExistence type="evidence at transcript level"/>
<reference evidence="2" key="1">
    <citation type="submission" date="2012-12" db="EMBL/GenBank/DDBJ databases">
        <title>Identification and characterization of a phenylalanine ammonia-lyase gene family in Isatis indigotica Fort.</title>
        <authorList>
            <person name="Liu Q."/>
            <person name="Chen J."/>
            <person name="Zhou X."/>
            <person name="Di P."/>
            <person name="Xiao Y."/>
            <person name="Xuan H."/>
            <person name="Zhang L."/>
            <person name="Chen W."/>
        </authorList>
    </citation>
    <scope>NUCLEOTIDE SEQUENCE</scope>
    <source>
        <tissue evidence="2">Salivary gland</tissue>
    </source>
</reference>
<organism evidence="2">
    <name type="scientific">Ixodes ricinus</name>
    <name type="common">Common tick</name>
    <name type="synonym">Acarus ricinus</name>
    <dbReference type="NCBI Taxonomy" id="34613"/>
    <lineage>
        <taxon>Eukaryota</taxon>
        <taxon>Metazoa</taxon>
        <taxon>Ecdysozoa</taxon>
        <taxon>Arthropoda</taxon>
        <taxon>Chelicerata</taxon>
        <taxon>Arachnida</taxon>
        <taxon>Acari</taxon>
        <taxon>Parasitiformes</taxon>
        <taxon>Ixodida</taxon>
        <taxon>Ixodoidea</taxon>
        <taxon>Ixodidae</taxon>
        <taxon>Ixodinae</taxon>
        <taxon>Ixodes</taxon>
    </lineage>
</organism>
<protein>
    <submittedName>
        <fullName evidence="2">Uncharacterized protein</fullName>
    </submittedName>
</protein>
<dbReference type="EMBL" id="GADI01007617">
    <property type="protein sequence ID" value="JAA66191.1"/>
    <property type="molecule type" value="mRNA"/>
</dbReference>
<feature type="transmembrane region" description="Helical" evidence="1">
    <location>
        <begin position="45"/>
        <end position="63"/>
    </location>
</feature>
<dbReference type="AlphaFoldDB" id="A0A0K8R571"/>
<keyword evidence="1" id="KW-0472">Membrane</keyword>
<name>A0A0K8R571_IXORI</name>
<evidence type="ECO:0000313" key="2">
    <source>
        <dbReference type="EMBL" id="JAA66191.1"/>
    </source>
</evidence>
<evidence type="ECO:0000256" key="1">
    <source>
        <dbReference type="SAM" id="Phobius"/>
    </source>
</evidence>
<keyword evidence="1" id="KW-0812">Transmembrane</keyword>
<keyword evidence="1" id="KW-1133">Transmembrane helix</keyword>